<dbReference type="SMART" id="SM00855">
    <property type="entry name" value="PGAM"/>
    <property type="match status" value="1"/>
</dbReference>
<proteinExistence type="predicted"/>
<evidence type="ECO:0000256" key="2">
    <source>
        <dbReference type="ARBA" id="ARBA00023235"/>
    </source>
</evidence>
<evidence type="ECO:0000313" key="3">
    <source>
        <dbReference type="EMBL" id="AST59088.1"/>
    </source>
</evidence>
<dbReference type="Pfam" id="PF00300">
    <property type="entry name" value="His_Phos_1"/>
    <property type="match status" value="1"/>
</dbReference>
<keyword evidence="2" id="KW-0413">Isomerase</keyword>
<organism evidence="3 4">
    <name type="scientific">Thermoanaerobacterium thermosaccharolyticum</name>
    <name type="common">Clostridium thermosaccharolyticum</name>
    <dbReference type="NCBI Taxonomy" id="1517"/>
    <lineage>
        <taxon>Bacteria</taxon>
        <taxon>Bacillati</taxon>
        <taxon>Bacillota</taxon>
        <taxon>Clostridia</taxon>
        <taxon>Thermoanaerobacterales</taxon>
        <taxon>Thermoanaerobacteraceae</taxon>
        <taxon>Thermoanaerobacterium</taxon>
    </lineage>
</organism>
<dbReference type="PROSITE" id="PS00175">
    <property type="entry name" value="PG_MUTASE"/>
    <property type="match status" value="1"/>
</dbReference>
<name>A0A223I2Y7_THETR</name>
<dbReference type="RefSeq" id="WP_094398034.1">
    <property type="nucleotide sequence ID" value="NZ_CP016893.1"/>
</dbReference>
<reference evidence="3 4" key="1">
    <citation type="submission" date="2016-08" db="EMBL/GenBank/DDBJ databases">
        <title>A novel genetic cassette of butanologenic Thermoanaerobacterium thermosaccharolyticum that directly convert cellulose to butanol.</title>
        <authorList>
            <person name="Li T."/>
            <person name="He J."/>
        </authorList>
    </citation>
    <scope>NUCLEOTIDE SEQUENCE [LARGE SCALE GENOMIC DNA]</scope>
    <source>
        <strain evidence="3 4">TG57</strain>
    </source>
</reference>
<dbReference type="Proteomes" id="UP000214975">
    <property type="component" value="Chromosome"/>
</dbReference>
<dbReference type="GO" id="GO:0005737">
    <property type="term" value="C:cytoplasm"/>
    <property type="evidence" value="ECO:0007669"/>
    <property type="project" value="TreeGrafter"/>
</dbReference>
<dbReference type="InterPro" id="IPR050275">
    <property type="entry name" value="PGM_Phosphatase"/>
</dbReference>
<accession>A0A223I2Y7</accession>
<dbReference type="Gene3D" id="3.40.50.1240">
    <property type="entry name" value="Phosphoglycerate mutase-like"/>
    <property type="match status" value="1"/>
</dbReference>
<dbReference type="EMBL" id="CP016893">
    <property type="protein sequence ID" value="AST59088.1"/>
    <property type="molecule type" value="Genomic_DNA"/>
</dbReference>
<dbReference type="AlphaFoldDB" id="A0A223I2Y7"/>
<evidence type="ECO:0000313" key="4">
    <source>
        <dbReference type="Proteomes" id="UP000214975"/>
    </source>
</evidence>
<sequence length="207" mass="23768">MSTRLFIVRHGETSWNKLKKIQGISNVDLTDEGVKQAYLLSQRLKHEKIDVIFSSDLDRAYKTASLIAKEFDLDVIKLQEFREISFGVWEGLTIDEIEKLYKDLYHTWRTNPSEAIIDGAEKLEAVQKRILSMTYKIVEQYKNKNILIVSHGTSIKALILGLLNLDLSFYPKIRQDNTALNIIDIKDDGKCVLVLLNDTCHLRSGNN</sequence>
<dbReference type="SUPFAM" id="SSF53254">
    <property type="entry name" value="Phosphoglycerate mutase-like"/>
    <property type="match status" value="1"/>
</dbReference>
<dbReference type="InterPro" id="IPR013078">
    <property type="entry name" value="His_Pase_superF_clade-1"/>
</dbReference>
<dbReference type="PANTHER" id="PTHR48100">
    <property type="entry name" value="BROAD-SPECIFICITY PHOSPHATASE YOR283W-RELATED"/>
    <property type="match status" value="1"/>
</dbReference>
<dbReference type="CDD" id="cd07067">
    <property type="entry name" value="HP_PGM_like"/>
    <property type="match status" value="1"/>
</dbReference>
<protein>
    <submittedName>
        <fullName evidence="3">Phosphoglycerate mutase</fullName>
    </submittedName>
</protein>
<evidence type="ECO:0000256" key="1">
    <source>
        <dbReference type="ARBA" id="ARBA00023152"/>
    </source>
</evidence>
<keyword evidence="1" id="KW-0324">Glycolysis</keyword>
<dbReference type="PIRSF" id="PIRSF000709">
    <property type="entry name" value="6PFK_2-Ptase"/>
    <property type="match status" value="1"/>
</dbReference>
<dbReference type="PANTHER" id="PTHR48100:SF1">
    <property type="entry name" value="HISTIDINE PHOSPHATASE FAMILY PROTEIN-RELATED"/>
    <property type="match status" value="1"/>
</dbReference>
<dbReference type="InterPro" id="IPR001345">
    <property type="entry name" value="PG/BPGM_mutase_AS"/>
</dbReference>
<dbReference type="GO" id="GO:0016791">
    <property type="term" value="F:phosphatase activity"/>
    <property type="evidence" value="ECO:0007669"/>
    <property type="project" value="TreeGrafter"/>
</dbReference>
<dbReference type="InterPro" id="IPR029033">
    <property type="entry name" value="His_PPase_superfam"/>
</dbReference>
<gene>
    <name evidence="3" type="ORF">Thert_03355</name>
</gene>